<proteinExistence type="predicted"/>
<organism evidence="1 2">
    <name type="scientific">Sporanaerobium hydrogeniformans</name>
    <dbReference type="NCBI Taxonomy" id="3072179"/>
    <lineage>
        <taxon>Bacteria</taxon>
        <taxon>Bacillati</taxon>
        <taxon>Bacillota</taxon>
        <taxon>Clostridia</taxon>
        <taxon>Lachnospirales</taxon>
        <taxon>Lachnospiraceae</taxon>
        <taxon>Sporanaerobium</taxon>
    </lineage>
</organism>
<evidence type="ECO:0000313" key="1">
    <source>
        <dbReference type="EMBL" id="PHV70038.1"/>
    </source>
</evidence>
<comment type="caution">
    <text evidence="1">The sequence shown here is derived from an EMBL/GenBank/DDBJ whole genome shotgun (WGS) entry which is preliminary data.</text>
</comment>
<reference evidence="1" key="1">
    <citation type="submission" date="2017-10" db="EMBL/GenBank/DDBJ databases">
        <title>Genome sequence of cellulolytic Lachnospiraceae bacterium XHS1971 isolated from hotspring sediment.</title>
        <authorList>
            <person name="Vasudevan G."/>
            <person name="Joshi A.J."/>
            <person name="Hivarkar S."/>
            <person name="Lanjekar V.B."/>
            <person name="Dhakephalkar P.K."/>
            <person name="Dagar S."/>
        </authorList>
    </citation>
    <scope>NUCLEOTIDE SEQUENCE</scope>
    <source>
        <strain evidence="1">XHS1971</strain>
    </source>
</reference>
<gene>
    <name evidence="1" type="ORF">CS063_12905</name>
</gene>
<name>A0AC61DAF6_9FIRM</name>
<keyword evidence="2" id="KW-1185">Reference proteome</keyword>
<protein>
    <submittedName>
        <fullName evidence="1">HIT family protein</fullName>
    </submittedName>
</protein>
<dbReference type="Proteomes" id="UP000224460">
    <property type="component" value="Unassembled WGS sequence"/>
</dbReference>
<evidence type="ECO:0000313" key="2">
    <source>
        <dbReference type="Proteomes" id="UP000224460"/>
    </source>
</evidence>
<dbReference type="EMBL" id="PEDL01000015">
    <property type="protein sequence ID" value="PHV70038.1"/>
    <property type="molecule type" value="Genomic_DNA"/>
</dbReference>
<sequence>MEENCIFCKIIKGEIPSFTIYEDIYFKAILDRAPANLGHTLILPKKHAQDIFDLPEEEAQKLYPLVKKLAIQIKEAVGAEGINIVQNNGEAAGQSVGHFHIHIVPRYKEDGVTLNKTAHSEITMDELKGVCEKMISRG</sequence>
<accession>A0AC61DAF6</accession>